<dbReference type="InterPro" id="IPR001296">
    <property type="entry name" value="Glyco_trans_1"/>
</dbReference>
<proteinExistence type="predicted"/>
<dbReference type="InterPro" id="IPR028098">
    <property type="entry name" value="Glyco_trans_4-like_N"/>
</dbReference>
<dbReference type="SUPFAM" id="SSF53756">
    <property type="entry name" value="UDP-Glycosyltransferase/glycogen phosphorylase"/>
    <property type="match status" value="1"/>
</dbReference>
<reference evidence="4 5" key="1">
    <citation type="journal article" date="2016" name="Nat. Commun.">
        <title>Thousands of microbial genomes shed light on interconnected biogeochemical processes in an aquifer system.</title>
        <authorList>
            <person name="Anantharaman K."/>
            <person name="Brown C.T."/>
            <person name="Hug L.A."/>
            <person name="Sharon I."/>
            <person name="Castelle C.J."/>
            <person name="Probst A.J."/>
            <person name="Thomas B.C."/>
            <person name="Singh A."/>
            <person name="Wilkins M.J."/>
            <person name="Karaoz U."/>
            <person name="Brodie E.L."/>
            <person name="Williams K.H."/>
            <person name="Hubbard S.S."/>
            <person name="Banfield J.F."/>
        </authorList>
    </citation>
    <scope>NUCLEOTIDE SEQUENCE [LARGE SCALE GENOMIC DNA]</scope>
</reference>
<organism evidence="4 5">
    <name type="scientific">Candidatus Magasanikbacteria bacterium RIFCSPHIGHO2_01_FULL_33_34</name>
    <dbReference type="NCBI Taxonomy" id="1798671"/>
    <lineage>
        <taxon>Bacteria</taxon>
        <taxon>Candidatus Magasanikiibacteriota</taxon>
    </lineage>
</organism>
<evidence type="ECO:0000259" key="3">
    <source>
        <dbReference type="Pfam" id="PF13439"/>
    </source>
</evidence>
<dbReference type="AlphaFoldDB" id="A0A1F6LJ44"/>
<dbReference type="CDD" id="cd03801">
    <property type="entry name" value="GT4_PimA-like"/>
    <property type="match status" value="1"/>
</dbReference>
<evidence type="ECO:0000313" key="5">
    <source>
        <dbReference type="Proteomes" id="UP000177067"/>
    </source>
</evidence>
<comment type="caution">
    <text evidence="4">The sequence shown here is derived from an EMBL/GenBank/DDBJ whole genome shotgun (WGS) entry which is preliminary data.</text>
</comment>
<name>A0A1F6LJ44_9BACT</name>
<protein>
    <recommendedName>
        <fullName evidence="6">Glycosyl transferase family 1 domain-containing protein</fullName>
    </recommendedName>
</protein>
<dbReference type="Proteomes" id="UP000177067">
    <property type="component" value="Unassembled WGS sequence"/>
</dbReference>
<feature type="domain" description="Glycosyltransferase subfamily 4-like N-terminal" evidence="3">
    <location>
        <begin position="69"/>
        <end position="166"/>
    </location>
</feature>
<dbReference type="PANTHER" id="PTHR46401:SF2">
    <property type="entry name" value="GLYCOSYLTRANSFERASE WBBK-RELATED"/>
    <property type="match status" value="1"/>
</dbReference>
<gene>
    <name evidence="4" type="ORF">A2725_01220</name>
</gene>
<dbReference type="Gene3D" id="3.40.50.2000">
    <property type="entry name" value="Glycogen Phosphorylase B"/>
    <property type="match status" value="2"/>
</dbReference>
<keyword evidence="1" id="KW-0808">Transferase</keyword>
<dbReference type="Pfam" id="PF00534">
    <property type="entry name" value="Glycos_transf_1"/>
    <property type="match status" value="1"/>
</dbReference>
<dbReference type="PANTHER" id="PTHR46401">
    <property type="entry name" value="GLYCOSYLTRANSFERASE WBBK-RELATED"/>
    <property type="match status" value="1"/>
</dbReference>
<evidence type="ECO:0000313" key="4">
    <source>
        <dbReference type="EMBL" id="OGH59430.1"/>
    </source>
</evidence>
<sequence length="332" mass="38408">MPKLMISLDNKILDSNSMVAKRMVDYGVYDRLYIIVPNTIDKFVELSPEVKVWGIGGNKIKQFIKLKKKGEIIIKKYVIDLITTQDPFFTGLLGLILKKKTKINLEIQLHGDFFGNSYYKKSGFKNFIQYFLAKYIVLYNADKIRVVGERIKNNLLELGVNEDKIELRAIEVNKEYIESYQIKTDLKKKYSAYNKIFLSIGRLELVKNIDFLIDIFAEVIKEKKDYLLLVVGSGSQKNILIEKVKMLGLENNIKFEDWTDDHISYIKTCDVVLFPSLSEGYGMVPMEANMAGKKVIMSDVGVANYELKPSENVIILPIDYKERFINEIKKYE</sequence>
<evidence type="ECO:0000256" key="1">
    <source>
        <dbReference type="ARBA" id="ARBA00022679"/>
    </source>
</evidence>
<evidence type="ECO:0008006" key="6">
    <source>
        <dbReference type="Google" id="ProtNLM"/>
    </source>
</evidence>
<feature type="domain" description="Glycosyl transferase family 1" evidence="2">
    <location>
        <begin position="194"/>
        <end position="330"/>
    </location>
</feature>
<evidence type="ECO:0000259" key="2">
    <source>
        <dbReference type="Pfam" id="PF00534"/>
    </source>
</evidence>
<dbReference type="GO" id="GO:0016757">
    <property type="term" value="F:glycosyltransferase activity"/>
    <property type="evidence" value="ECO:0007669"/>
    <property type="project" value="InterPro"/>
</dbReference>
<accession>A0A1F6LJ44</accession>
<dbReference type="Pfam" id="PF13439">
    <property type="entry name" value="Glyco_transf_4"/>
    <property type="match status" value="1"/>
</dbReference>
<dbReference type="EMBL" id="MFPS01000007">
    <property type="protein sequence ID" value="OGH59430.1"/>
    <property type="molecule type" value="Genomic_DNA"/>
</dbReference>